<evidence type="ECO:0000256" key="3">
    <source>
        <dbReference type="ARBA" id="ARBA00022723"/>
    </source>
</evidence>
<dbReference type="GO" id="GO:0030145">
    <property type="term" value="F:manganese ion binding"/>
    <property type="evidence" value="ECO:0007669"/>
    <property type="project" value="InterPro"/>
</dbReference>
<dbReference type="Gene3D" id="3.40.350.10">
    <property type="entry name" value="Creatinase/prolidase N-terminal domain"/>
    <property type="match status" value="1"/>
</dbReference>
<dbReference type="Pfam" id="PF00557">
    <property type="entry name" value="Peptidase_M24"/>
    <property type="match status" value="1"/>
</dbReference>
<dbReference type="AlphaFoldDB" id="A0A8C4NHH5"/>
<dbReference type="InterPro" id="IPR052433">
    <property type="entry name" value="X-Pro_dipept-like"/>
</dbReference>
<organism evidence="7 8">
    <name type="scientific">Eptatretus burgeri</name>
    <name type="common">Inshore hagfish</name>
    <dbReference type="NCBI Taxonomy" id="7764"/>
    <lineage>
        <taxon>Eukaryota</taxon>
        <taxon>Metazoa</taxon>
        <taxon>Chordata</taxon>
        <taxon>Craniata</taxon>
        <taxon>Vertebrata</taxon>
        <taxon>Cyclostomata</taxon>
        <taxon>Myxini</taxon>
        <taxon>Myxiniformes</taxon>
        <taxon>Myxinidae</taxon>
        <taxon>Eptatretinae</taxon>
        <taxon>Eptatretus</taxon>
    </lineage>
</organism>
<dbReference type="PANTHER" id="PTHR43226:SF4">
    <property type="entry name" value="XAA-PRO AMINOPEPTIDASE 3"/>
    <property type="match status" value="1"/>
</dbReference>
<dbReference type="InterPro" id="IPR000994">
    <property type="entry name" value="Pept_M24"/>
</dbReference>
<dbReference type="SUPFAM" id="SSF55920">
    <property type="entry name" value="Creatinase/aminopeptidase"/>
    <property type="match status" value="1"/>
</dbReference>
<name>A0A8C4NHH5_EPTBU</name>
<dbReference type="SMART" id="SM01011">
    <property type="entry name" value="AMP_N"/>
    <property type="match status" value="1"/>
</dbReference>
<dbReference type="GO" id="GO:0006508">
    <property type="term" value="P:proteolysis"/>
    <property type="evidence" value="ECO:0007669"/>
    <property type="project" value="TreeGrafter"/>
</dbReference>
<reference evidence="7" key="1">
    <citation type="submission" date="2025-08" db="UniProtKB">
        <authorList>
            <consortium name="Ensembl"/>
        </authorList>
    </citation>
    <scope>IDENTIFICATION</scope>
</reference>
<evidence type="ECO:0000313" key="7">
    <source>
        <dbReference type="Ensembl" id="ENSEBUP00000004315.1"/>
    </source>
</evidence>
<feature type="domain" description="Aminopeptidase P N-terminal" evidence="6">
    <location>
        <begin position="54"/>
        <end position="182"/>
    </location>
</feature>
<comment type="similarity">
    <text evidence="2">Belongs to the peptidase M24B family.</text>
</comment>
<accession>A0A8C4NHH5</accession>
<dbReference type="GO" id="GO:0005739">
    <property type="term" value="C:mitochondrion"/>
    <property type="evidence" value="ECO:0007669"/>
    <property type="project" value="TreeGrafter"/>
</dbReference>
<sequence length="487" mass="54478">MLKRIKHVVSIIECRSAGVAIRELSTSRPYSCRGQPSYQSHPHLLKQGEVCPGLTQAEFATRRWRLMQAVSADASNNLLLIMSATTRYMSNDIPYPYHQDTDFLYLCGFQQPGGVLVLHSEPTQTREHVSALFVPRRDPARELWDGPRSGPDGAAELTGIDLAFPIDELPGYLSRFRDPAWTLWCNELDLDHPGWLRRSFDVVLGEARHDARLRSPNNYLQLLRLVKSPAEQHLMEMAAKITAQALVDTMATCKAPVDEAYLYAKFEFECRVRGAEILAYPPVIAGGNRANTLHYVKNNQIIKNGELVLVDGGCEYRNYASDVTRTWPVNGRFSAVQVAVYEAVLRVQRACVAQCRPGTTLQHLQQLMLTLLEDELQELRIVDTQLDHSEKRKATQRYCPHHVGHFLGLDVHDSPSVPHNLPLQPAMLLTIEPGLYIPEGDDKAPAAFRGIGVRIEDDILITDTGARVLSAGCPTDPEDIESICGSR</sequence>
<dbReference type="GO" id="GO:0070006">
    <property type="term" value="F:metalloaminopeptidase activity"/>
    <property type="evidence" value="ECO:0007669"/>
    <property type="project" value="InterPro"/>
</dbReference>
<keyword evidence="3" id="KW-0479">Metal-binding</keyword>
<dbReference type="Proteomes" id="UP000694388">
    <property type="component" value="Unplaced"/>
</dbReference>
<comment type="cofactor">
    <cofactor evidence="1">
        <name>Mn(2+)</name>
        <dbReference type="ChEBI" id="CHEBI:29035"/>
    </cofactor>
</comment>
<dbReference type="InterPro" id="IPR007865">
    <property type="entry name" value="Aminopep_P_N"/>
</dbReference>
<evidence type="ECO:0000259" key="6">
    <source>
        <dbReference type="SMART" id="SM01011"/>
    </source>
</evidence>
<dbReference type="GeneTree" id="ENSGT00940000153657"/>
<reference evidence="7" key="2">
    <citation type="submission" date="2025-09" db="UniProtKB">
        <authorList>
            <consortium name="Ensembl"/>
        </authorList>
    </citation>
    <scope>IDENTIFICATION</scope>
</reference>
<keyword evidence="8" id="KW-1185">Reference proteome</keyword>
<dbReference type="Ensembl" id="ENSEBUT00000004745.1">
    <property type="protein sequence ID" value="ENSEBUP00000004315.1"/>
    <property type="gene ID" value="ENSEBUG00000003050.1"/>
</dbReference>
<evidence type="ECO:0000256" key="5">
    <source>
        <dbReference type="ARBA" id="ARBA00023211"/>
    </source>
</evidence>
<dbReference type="FunFam" id="3.90.230.10:FF:000002">
    <property type="entry name" value="Xaa-Pro aminopeptidase 3"/>
    <property type="match status" value="1"/>
</dbReference>
<dbReference type="CDD" id="cd01087">
    <property type="entry name" value="Prolidase"/>
    <property type="match status" value="1"/>
</dbReference>
<evidence type="ECO:0000256" key="1">
    <source>
        <dbReference type="ARBA" id="ARBA00001936"/>
    </source>
</evidence>
<evidence type="ECO:0000256" key="2">
    <source>
        <dbReference type="ARBA" id="ARBA00008766"/>
    </source>
</evidence>
<dbReference type="SUPFAM" id="SSF53092">
    <property type="entry name" value="Creatinase/prolidase N-terminal domain"/>
    <property type="match status" value="1"/>
</dbReference>
<proteinExistence type="inferred from homology"/>
<keyword evidence="5" id="KW-0464">Manganese</keyword>
<evidence type="ECO:0000313" key="8">
    <source>
        <dbReference type="Proteomes" id="UP000694388"/>
    </source>
</evidence>
<evidence type="ECO:0000256" key="4">
    <source>
        <dbReference type="ARBA" id="ARBA00022801"/>
    </source>
</evidence>
<protein>
    <submittedName>
        <fullName evidence="7">X-prolyl aminopeptidase 3, mitochondrial</fullName>
    </submittedName>
</protein>
<dbReference type="Gene3D" id="3.90.230.10">
    <property type="entry name" value="Creatinase/methionine aminopeptidase superfamily"/>
    <property type="match status" value="1"/>
</dbReference>
<keyword evidence="4" id="KW-0378">Hydrolase</keyword>
<dbReference type="Pfam" id="PF05195">
    <property type="entry name" value="AMP_N"/>
    <property type="match status" value="1"/>
</dbReference>
<dbReference type="InterPro" id="IPR036005">
    <property type="entry name" value="Creatinase/aminopeptidase-like"/>
</dbReference>
<dbReference type="InterPro" id="IPR029149">
    <property type="entry name" value="Creatin/AminoP/Spt16_N"/>
</dbReference>
<dbReference type="PANTHER" id="PTHR43226">
    <property type="entry name" value="XAA-PRO AMINOPEPTIDASE 3"/>
    <property type="match status" value="1"/>
</dbReference>